<organism evidence="1 2">
    <name type="scientific">Tsukamurella tyrosinosolvens</name>
    <dbReference type="NCBI Taxonomy" id="57704"/>
    <lineage>
        <taxon>Bacteria</taxon>
        <taxon>Bacillati</taxon>
        <taxon>Actinomycetota</taxon>
        <taxon>Actinomycetes</taxon>
        <taxon>Mycobacteriales</taxon>
        <taxon>Tsukamurellaceae</taxon>
        <taxon>Tsukamurella</taxon>
    </lineage>
</organism>
<accession>A0A1H4MXM3</accession>
<dbReference type="EMBL" id="FNSA01000003">
    <property type="protein sequence ID" value="SEB87821.1"/>
    <property type="molecule type" value="Genomic_DNA"/>
</dbReference>
<dbReference type="Proteomes" id="UP000182241">
    <property type="component" value="Unassembled WGS sequence"/>
</dbReference>
<dbReference type="InterPro" id="IPR011008">
    <property type="entry name" value="Dimeric_a/b-barrel"/>
</dbReference>
<keyword evidence="2" id="KW-1185">Reference proteome</keyword>
<dbReference type="Pfam" id="PF05336">
    <property type="entry name" value="rhaM"/>
    <property type="match status" value="1"/>
</dbReference>
<dbReference type="Gene3D" id="3.30.70.100">
    <property type="match status" value="1"/>
</dbReference>
<sequence length="108" mass="12266">MTETIALHTRLKAGAEEEYDRVHAVIPVELDGALREAGVRSWRIWRDGTDLFHLVEVDDYRAMRHRLADHPANVPWQARMAELLDVPDDYSGDDRGIPLVWALPLGPA</sequence>
<dbReference type="SUPFAM" id="SSF54909">
    <property type="entry name" value="Dimeric alpha+beta barrel"/>
    <property type="match status" value="1"/>
</dbReference>
<dbReference type="STRING" id="57704.SAMN04489793_1001"/>
<dbReference type="RefSeq" id="WP_068740837.1">
    <property type="nucleotide sequence ID" value="NZ_FNSA01000003.1"/>
</dbReference>
<name>A0A1H4MXM3_TSUTY</name>
<evidence type="ECO:0000313" key="1">
    <source>
        <dbReference type="EMBL" id="SEB87821.1"/>
    </source>
</evidence>
<protein>
    <submittedName>
        <fullName evidence="1">L-rhamnose mutarotase</fullName>
    </submittedName>
</protein>
<dbReference type="GO" id="GO:0016857">
    <property type="term" value="F:racemase and epimerase activity, acting on carbohydrates and derivatives"/>
    <property type="evidence" value="ECO:0007669"/>
    <property type="project" value="InterPro"/>
</dbReference>
<dbReference type="InterPro" id="IPR008000">
    <property type="entry name" value="Rham/fucose_mutarotase"/>
</dbReference>
<dbReference type="AlphaFoldDB" id="A0A1H4MXM3"/>
<evidence type="ECO:0000313" key="2">
    <source>
        <dbReference type="Proteomes" id="UP000182241"/>
    </source>
</evidence>
<reference evidence="2" key="1">
    <citation type="submission" date="2016-10" db="EMBL/GenBank/DDBJ databases">
        <authorList>
            <person name="Varghese N."/>
            <person name="Submissions S."/>
        </authorList>
    </citation>
    <scope>NUCLEOTIDE SEQUENCE [LARGE SCALE GENOMIC DNA]</scope>
    <source>
        <strain evidence="2">DSM 44234</strain>
    </source>
</reference>
<gene>
    <name evidence="1" type="ORF">SAMN04489793_1001</name>
</gene>
<proteinExistence type="predicted"/>